<dbReference type="InterPro" id="IPR036890">
    <property type="entry name" value="HATPase_C_sf"/>
</dbReference>
<name>A0ABV1XAJ9_9ACTN</name>
<keyword evidence="1" id="KW-0418">Kinase</keyword>
<keyword evidence="2" id="KW-1185">Reference proteome</keyword>
<comment type="caution">
    <text evidence="1">The sequence shown here is derived from an EMBL/GenBank/DDBJ whole genome shotgun (WGS) entry which is preliminary data.</text>
</comment>
<dbReference type="EMBL" id="JBEPEK010000515">
    <property type="protein sequence ID" value="MER7185977.1"/>
    <property type="molecule type" value="Genomic_DNA"/>
</dbReference>
<evidence type="ECO:0000313" key="2">
    <source>
        <dbReference type="Proteomes" id="UP001474181"/>
    </source>
</evidence>
<protein>
    <submittedName>
        <fullName evidence="1">Sensor histidine kinase</fullName>
    </submittedName>
</protein>
<proteinExistence type="predicted"/>
<organism evidence="1 2">
    <name type="scientific">Streptomyces hyaluromycini</name>
    <dbReference type="NCBI Taxonomy" id="1377993"/>
    <lineage>
        <taxon>Bacteria</taxon>
        <taxon>Bacillati</taxon>
        <taxon>Actinomycetota</taxon>
        <taxon>Actinomycetes</taxon>
        <taxon>Kitasatosporales</taxon>
        <taxon>Streptomycetaceae</taxon>
        <taxon>Streptomyces</taxon>
    </lineage>
</organism>
<keyword evidence="1" id="KW-0808">Transferase</keyword>
<dbReference type="GO" id="GO:0016301">
    <property type="term" value="F:kinase activity"/>
    <property type="evidence" value="ECO:0007669"/>
    <property type="project" value="UniProtKB-KW"/>
</dbReference>
<gene>
    <name evidence="1" type="ORF">ABT404_42075</name>
</gene>
<accession>A0ABV1XAJ9</accession>
<reference evidence="1 2" key="1">
    <citation type="submission" date="2024-06" db="EMBL/GenBank/DDBJ databases">
        <title>The Natural Products Discovery Center: Release of the First 8490 Sequenced Strains for Exploring Actinobacteria Biosynthetic Diversity.</title>
        <authorList>
            <person name="Kalkreuter E."/>
            <person name="Kautsar S.A."/>
            <person name="Yang D."/>
            <person name="Bader C.D."/>
            <person name="Teijaro C.N."/>
            <person name="Fluegel L."/>
            <person name="Davis C.M."/>
            <person name="Simpson J.R."/>
            <person name="Lauterbach L."/>
            <person name="Steele A.D."/>
            <person name="Gui C."/>
            <person name="Meng S."/>
            <person name="Li G."/>
            <person name="Viehrig K."/>
            <person name="Ye F."/>
            <person name="Su P."/>
            <person name="Kiefer A.F."/>
            <person name="Nichols A."/>
            <person name="Cepeda A.J."/>
            <person name="Yan W."/>
            <person name="Fan B."/>
            <person name="Jiang Y."/>
            <person name="Adhikari A."/>
            <person name="Zheng C.-J."/>
            <person name="Schuster L."/>
            <person name="Cowan T.M."/>
            <person name="Smanski M.J."/>
            <person name="Chevrette M.G."/>
            <person name="De Carvalho L.P.S."/>
            <person name="Shen B."/>
        </authorList>
    </citation>
    <scope>NUCLEOTIDE SEQUENCE [LARGE SCALE GENOMIC DNA]</scope>
    <source>
        <strain evidence="1 2">NPDC000234</strain>
    </source>
</reference>
<sequence>RGGATAVAGGGLTGLADRVSVLDGRLSLSSPPGGPTLLRVELPCEPIDLCA</sequence>
<evidence type="ECO:0000313" key="1">
    <source>
        <dbReference type="EMBL" id="MER7185977.1"/>
    </source>
</evidence>
<dbReference type="Gene3D" id="3.30.565.10">
    <property type="entry name" value="Histidine kinase-like ATPase, C-terminal domain"/>
    <property type="match status" value="1"/>
</dbReference>
<feature type="non-terminal residue" evidence="1">
    <location>
        <position position="1"/>
    </location>
</feature>
<dbReference type="Proteomes" id="UP001474181">
    <property type="component" value="Unassembled WGS sequence"/>
</dbReference>